<dbReference type="EMBL" id="KB468146">
    <property type="protein sequence ID" value="PCH43919.1"/>
    <property type="molecule type" value="Genomic_DNA"/>
</dbReference>
<gene>
    <name evidence="2" type="ORF">WOLCODRAFT_153973</name>
</gene>
<feature type="compositionally biased region" description="Pro residues" evidence="1">
    <location>
        <begin position="80"/>
        <end position="94"/>
    </location>
</feature>
<evidence type="ECO:0000313" key="2">
    <source>
        <dbReference type="EMBL" id="PCH43919.1"/>
    </source>
</evidence>
<dbReference type="AlphaFoldDB" id="A0A2H3JYE1"/>
<organism evidence="2 3">
    <name type="scientific">Wolfiporia cocos (strain MD-104)</name>
    <name type="common">Brown rot fungus</name>
    <dbReference type="NCBI Taxonomy" id="742152"/>
    <lineage>
        <taxon>Eukaryota</taxon>
        <taxon>Fungi</taxon>
        <taxon>Dikarya</taxon>
        <taxon>Basidiomycota</taxon>
        <taxon>Agaricomycotina</taxon>
        <taxon>Agaricomycetes</taxon>
        <taxon>Polyporales</taxon>
        <taxon>Phaeolaceae</taxon>
        <taxon>Wolfiporia</taxon>
    </lineage>
</organism>
<keyword evidence="3" id="KW-1185">Reference proteome</keyword>
<sequence length="295" mass="32117">MSIRIPMQSRIQMSLPRSLRLETSKERDEYKSSSTCFAQRLPSCSASNKLGRFDSDPSLRATVKHRPMPAIPSFDARPTSLPPSPMPRPLPAPPAHADSRASSPTLEHKSSASSLPCPHPRPLPVPHRPRPLPVPGTASRPGSTASSIVSTAASDACSSHSAPLPARPTLSIVIPGARPALRVTNKAPRAVCPTVPADPAPLHVRRRRSPPPADTRAPAVPARTEPLPAHDDPAQTHPQAKEDAADRPPVVRLDLEQLMPPRRSKRWWLHLPRKGKKSVDEPADYRVVINELRKL</sequence>
<dbReference type="Proteomes" id="UP000218811">
    <property type="component" value="Unassembled WGS sequence"/>
</dbReference>
<feature type="region of interest" description="Disordered" evidence="1">
    <location>
        <begin position="192"/>
        <end position="249"/>
    </location>
</feature>
<accession>A0A2H3JYE1</accession>
<protein>
    <submittedName>
        <fullName evidence="2">Uncharacterized protein</fullName>
    </submittedName>
</protein>
<feature type="compositionally biased region" description="Pro residues" evidence="1">
    <location>
        <begin position="117"/>
        <end position="134"/>
    </location>
</feature>
<evidence type="ECO:0000313" key="3">
    <source>
        <dbReference type="Proteomes" id="UP000218811"/>
    </source>
</evidence>
<feature type="compositionally biased region" description="Low complexity" evidence="1">
    <location>
        <begin position="143"/>
        <end position="156"/>
    </location>
</feature>
<feature type="region of interest" description="Disordered" evidence="1">
    <location>
        <begin position="45"/>
        <end position="163"/>
    </location>
</feature>
<name>A0A2H3JYE1_WOLCO</name>
<proteinExistence type="predicted"/>
<feature type="compositionally biased region" description="Basic and acidic residues" evidence="1">
    <location>
        <begin position="228"/>
        <end position="246"/>
    </location>
</feature>
<reference evidence="2 3" key="1">
    <citation type="journal article" date="2012" name="Science">
        <title>The Paleozoic origin of enzymatic lignin decomposition reconstructed from 31 fungal genomes.</title>
        <authorList>
            <person name="Floudas D."/>
            <person name="Binder M."/>
            <person name="Riley R."/>
            <person name="Barry K."/>
            <person name="Blanchette R.A."/>
            <person name="Henrissat B."/>
            <person name="Martinez A.T."/>
            <person name="Otillar R."/>
            <person name="Spatafora J.W."/>
            <person name="Yadav J.S."/>
            <person name="Aerts A."/>
            <person name="Benoit I."/>
            <person name="Boyd A."/>
            <person name="Carlson A."/>
            <person name="Copeland A."/>
            <person name="Coutinho P.M."/>
            <person name="de Vries R.P."/>
            <person name="Ferreira P."/>
            <person name="Findley K."/>
            <person name="Foster B."/>
            <person name="Gaskell J."/>
            <person name="Glotzer D."/>
            <person name="Gorecki P."/>
            <person name="Heitman J."/>
            <person name="Hesse C."/>
            <person name="Hori C."/>
            <person name="Igarashi K."/>
            <person name="Jurgens J.A."/>
            <person name="Kallen N."/>
            <person name="Kersten P."/>
            <person name="Kohler A."/>
            <person name="Kuees U."/>
            <person name="Kumar T.K.A."/>
            <person name="Kuo A."/>
            <person name="LaButti K."/>
            <person name="Larrondo L.F."/>
            <person name="Lindquist E."/>
            <person name="Ling A."/>
            <person name="Lombard V."/>
            <person name="Lucas S."/>
            <person name="Lundell T."/>
            <person name="Martin R."/>
            <person name="McLaughlin D.J."/>
            <person name="Morgenstern I."/>
            <person name="Morin E."/>
            <person name="Murat C."/>
            <person name="Nagy L.G."/>
            <person name="Nolan M."/>
            <person name="Ohm R.A."/>
            <person name="Patyshakuliyeva A."/>
            <person name="Rokas A."/>
            <person name="Ruiz-Duenas F.J."/>
            <person name="Sabat G."/>
            <person name="Salamov A."/>
            <person name="Samejima M."/>
            <person name="Schmutz J."/>
            <person name="Slot J.C."/>
            <person name="St John F."/>
            <person name="Stenlid J."/>
            <person name="Sun H."/>
            <person name="Sun S."/>
            <person name="Syed K."/>
            <person name="Tsang A."/>
            <person name="Wiebenga A."/>
            <person name="Young D."/>
            <person name="Pisabarro A."/>
            <person name="Eastwood D.C."/>
            <person name="Martin F."/>
            <person name="Cullen D."/>
            <person name="Grigoriev I.V."/>
            <person name="Hibbett D.S."/>
        </authorList>
    </citation>
    <scope>NUCLEOTIDE SEQUENCE [LARGE SCALE GENOMIC DNA]</scope>
    <source>
        <strain evidence="2 3">MD-104</strain>
    </source>
</reference>
<evidence type="ECO:0000256" key="1">
    <source>
        <dbReference type="SAM" id="MobiDB-lite"/>
    </source>
</evidence>